<feature type="domain" description="Nitroreductase" evidence="4">
    <location>
        <begin position="5"/>
        <end position="178"/>
    </location>
</feature>
<organism evidence="5 6">
    <name type="scientific">Dialister micraerophilus UPII 345-E</name>
    <dbReference type="NCBI Taxonomy" id="910314"/>
    <lineage>
        <taxon>Bacteria</taxon>
        <taxon>Bacillati</taxon>
        <taxon>Bacillota</taxon>
        <taxon>Negativicutes</taxon>
        <taxon>Veillonellales</taxon>
        <taxon>Veillonellaceae</taxon>
        <taxon>Dialister</taxon>
    </lineage>
</organism>
<accession>E4L789</accession>
<dbReference type="AlphaFoldDB" id="E4L789"/>
<keyword evidence="3" id="KW-0560">Oxidoreductase</keyword>
<protein>
    <submittedName>
        <fullName evidence="5">Nitroreductase family protein</fullName>
    </submittedName>
</protein>
<evidence type="ECO:0000256" key="2">
    <source>
        <dbReference type="ARBA" id="ARBA00022643"/>
    </source>
</evidence>
<dbReference type="GO" id="GO:0016491">
    <property type="term" value="F:oxidoreductase activity"/>
    <property type="evidence" value="ECO:0007669"/>
    <property type="project" value="UniProtKB-KW"/>
</dbReference>
<evidence type="ECO:0000259" key="4">
    <source>
        <dbReference type="Pfam" id="PF00881"/>
    </source>
</evidence>
<evidence type="ECO:0000313" key="5">
    <source>
        <dbReference type="EMBL" id="EFR43290.1"/>
    </source>
</evidence>
<sequence length="208" mass="23737">MIEAIEKRRSIRRFIKKPIAKKDIMEIIEAGTLAPSEKHAQPWKFIVISGSGKKELARRMKAGIERNRNDLHATFGKSYEALIPSAIYTMRILQQADTIIFVMNTKGKPYNEPLTMAEHLLELTDVQSVSAAIENMCLEATQRGIGSLWTCNIYLAYEEIKEWLQTDGEAVAAIAFGYTDREARKPARKPLEEVIDWTRYEEAEETSE</sequence>
<reference evidence="5 6" key="1">
    <citation type="submission" date="2010-11" db="EMBL/GenBank/DDBJ databases">
        <authorList>
            <person name="Durkin A.S."/>
            <person name="Madupu R."/>
            <person name="Torralba M."/>
            <person name="Gillis M."/>
            <person name="Methe B."/>
            <person name="Sutton G."/>
            <person name="Nelson K.E."/>
        </authorList>
    </citation>
    <scope>NUCLEOTIDE SEQUENCE [LARGE SCALE GENOMIC DNA]</scope>
    <source>
        <strain evidence="5 6">UPII 345-E</strain>
    </source>
</reference>
<keyword evidence="2" id="KW-0288">FMN</keyword>
<dbReference type="InterPro" id="IPR050627">
    <property type="entry name" value="Nitroreductase/BluB"/>
</dbReference>
<dbReference type="Proteomes" id="UP000004594">
    <property type="component" value="Unassembled WGS sequence"/>
</dbReference>
<comment type="caution">
    <text evidence="5">The sequence shown here is derived from an EMBL/GenBank/DDBJ whole genome shotgun (WGS) entry which is preliminary data.</text>
</comment>
<dbReference type="PANTHER" id="PTHR23026">
    <property type="entry name" value="NADPH NITROREDUCTASE"/>
    <property type="match status" value="1"/>
</dbReference>
<dbReference type="OrthoDB" id="9812105at2"/>
<gene>
    <name evidence="5" type="ORF">HMPREF9220_1382</name>
</gene>
<dbReference type="Pfam" id="PF00881">
    <property type="entry name" value="Nitroreductase"/>
    <property type="match status" value="1"/>
</dbReference>
<evidence type="ECO:0000313" key="6">
    <source>
        <dbReference type="Proteomes" id="UP000004594"/>
    </source>
</evidence>
<dbReference type="EMBL" id="AENT01000001">
    <property type="protein sequence ID" value="EFR43290.1"/>
    <property type="molecule type" value="Genomic_DNA"/>
</dbReference>
<dbReference type="Gene3D" id="3.40.109.10">
    <property type="entry name" value="NADH Oxidase"/>
    <property type="match status" value="1"/>
</dbReference>
<dbReference type="RefSeq" id="WP_007553577.1">
    <property type="nucleotide sequence ID" value="NZ_AENT01000001.1"/>
</dbReference>
<dbReference type="InterPro" id="IPR000415">
    <property type="entry name" value="Nitroreductase-like"/>
</dbReference>
<evidence type="ECO:0000256" key="1">
    <source>
        <dbReference type="ARBA" id="ARBA00022630"/>
    </source>
</evidence>
<dbReference type="PANTHER" id="PTHR23026:SF90">
    <property type="entry name" value="IODOTYROSINE DEIODINASE 1"/>
    <property type="match status" value="1"/>
</dbReference>
<dbReference type="SUPFAM" id="SSF55469">
    <property type="entry name" value="FMN-dependent nitroreductase-like"/>
    <property type="match status" value="1"/>
</dbReference>
<evidence type="ECO:0000256" key="3">
    <source>
        <dbReference type="ARBA" id="ARBA00023002"/>
    </source>
</evidence>
<dbReference type="InterPro" id="IPR029479">
    <property type="entry name" value="Nitroreductase"/>
</dbReference>
<proteinExistence type="predicted"/>
<keyword evidence="1" id="KW-0285">Flavoprotein</keyword>
<dbReference type="eggNOG" id="COG0778">
    <property type="taxonomic scope" value="Bacteria"/>
</dbReference>
<name>E4L789_9FIRM</name>